<comment type="caution">
    <text evidence="2">The sequence shown here is derived from an EMBL/GenBank/DDBJ whole genome shotgun (WGS) entry which is preliminary data.</text>
</comment>
<evidence type="ECO:0000256" key="1">
    <source>
        <dbReference type="SAM" id="Phobius"/>
    </source>
</evidence>
<organism evidence="2 3">
    <name type="scientific">Brassica cretica</name>
    <name type="common">Mustard</name>
    <dbReference type="NCBI Taxonomy" id="69181"/>
    <lineage>
        <taxon>Eukaryota</taxon>
        <taxon>Viridiplantae</taxon>
        <taxon>Streptophyta</taxon>
        <taxon>Embryophyta</taxon>
        <taxon>Tracheophyta</taxon>
        <taxon>Spermatophyta</taxon>
        <taxon>Magnoliopsida</taxon>
        <taxon>eudicotyledons</taxon>
        <taxon>Gunneridae</taxon>
        <taxon>Pentapetalae</taxon>
        <taxon>rosids</taxon>
        <taxon>malvids</taxon>
        <taxon>Brassicales</taxon>
        <taxon>Brassicaceae</taxon>
        <taxon>Brassiceae</taxon>
        <taxon>Brassica</taxon>
    </lineage>
</organism>
<keyword evidence="1" id="KW-0472">Membrane</keyword>
<name>A0ABQ7CGV4_BRACR</name>
<keyword evidence="1" id="KW-0812">Transmembrane</keyword>
<proteinExistence type="predicted"/>
<keyword evidence="1" id="KW-1133">Transmembrane helix</keyword>
<evidence type="ECO:0000313" key="3">
    <source>
        <dbReference type="Proteomes" id="UP000266723"/>
    </source>
</evidence>
<dbReference type="Proteomes" id="UP000266723">
    <property type="component" value="Unassembled WGS sequence"/>
</dbReference>
<keyword evidence="3" id="KW-1185">Reference proteome</keyword>
<evidence type="ECO:0000313" key="2">
    <source>
        <dbReference type="EMBL" id="KAF3551575.1"/>
    </source>
</evidence>
<dbReference type="EMBL" id="QGKV02000832">
    <property type="protein sequence ID" value="KAF3551575.1"/>
    <property type="molecule type" value="Genomic_DNA"/>
</dbReference>
<accession>A0ABQ7CGV4</accession>
<protein>
    <submittedName>
        <fullName evidence="2">Uncharacterized protein</fullName>
    </submittedName>
</protein>
<sequence>MPVVARDNKNPSKLHETVNFPALIPSIAFLATSYVFIEPGDAAIMVVTSGRRPQACSSVL</sequence>
<reference evidence="2 3" key="1">
    <citation type="journal article" date="2020" name="BMC Genomics">
        <title>Intraspecific diversification of the crop wild relative Brassica cretica Lam. using demographic model selection.</title>
        <authorList>
            <person name="Kioukis A."/>
            <person name="Michalopoulou V.A."/>
            <person name="Briers L."/>
            <person name="Pirintsos S."/>
            <person name="Studholme D.J."/>
            <person name="Pavlidis P."/>
            <person name="Sarris P.F."/>
        </authorList>
    </citation>
    <scope>NUCLEOTIDE SEQUENCE [LARGE SCALE GENOMIC DNA]</scope>
    <source>
        <strain evidence="3">cv. PFS-1207/04</strain>
    </source>
</reference>
<feature type="transmembrane region" description="Helical" evidence="1">
    <location>
        <begin position="20"/>
        <end position="37"/>
    </location>
</feature>
<gene>
    <name evidence="2" type="ORF">DY000_02003700</name>
</gene>